<reference evidence="1" key="1">
    <citation type="journal article" date="2020" name="Stud. Mycol.">
        <title>101 Dothideomycetes genomes: a test case for predicting lifestyles and emergence of pathogens.</title>
        <authorList>
            <person name="Haridas S."/>
            <person name="Albert R."/>
            <person name="Binder M."/>
            <person name="Bloem J."/>
            <person name="Labutti K."/>
            <person name="Salamov A."/>
            <person name="Andreopoulos B."/>
            <person name="Baker S."/>
            <person name="Barry K."/>
            <person name="Bills G."/>
            <person name="Bluhm B."/>
            <person name="Cannon C."/>
            <person name="Castanera R."/>
            <person name="Culley D."/>
            <person name="Daum C."/>
            <person name="Ezra D."/>
            <person name="Gonzalez J."/>
            <person name="Henrissat B."/>
            <person name="Kuo A."/>
            <person name="Liang C."/>
            <person name="Lipzen A."/>
            <person name="Lutzoni F."/>
            <person name="Magnuson J."/>
            <person name="Mondo S."/>
            <person name="Nolan M."/>
            <person name="Ohm R."/>
            <person name="Pangilinan J."/>
            <person name="Park H.-J."/>
            <person name="Ramirez L."/>
            <person name="Alfaro M."/>
            <person name="Sun H."/>
            <person name="Tritt A."/>
            <person name="Yoshinaga Y."/>
            <person name="Zwiers L.-H."/>
            <person name="Turgeon B."/>
            <person name="Goodwin S."/>
            <person name="Spatafora J."/>
            <person name="Crous P."/>
            <person name="Grigoriev I."/>
        </authorList>
    </citation>
    <scope>NUCLEOTIDE SEQUENCE</scope>
    <source>
        <strain evidence="1">CBS 113818</strain>
    </source>
</reference>
<gene>
    <name evidence="1" type="ORF">CC86DRAFT_422603</name>
</gene>
<organism evidence="1 2">
    <name type="scientific">Ophiobolus disseminans</name>
    <dbReference type="NCBI Taxonomy" id="1469910"/>
    <lineage>
        <taxon>Eukaryota</taxon>
        <taxon>Fungi</taxon>
        <taxon>Dikarya</taxon>
        <taxon>Ascomycota</taxon>
        <taxon>Pezizomycotina</taxon>
        <taxon>Dothideomycetes</taxon>
        <taxon>Pleosporomycetidae</taxon>
        <taxon>Pleosporales</taxon>
        <taxon>Pleosporineae</taxon>
        <taxon>Phaeosphaeriaceae</taxon>
        <taxon>Ophiobolus</taxon>
    </lineage>
</organism>
<evidence type="ECO:0000313" key="1">
    <source>
        <dbReference type="EMBL" id="KAF2823612.1"/>
    </source>
</evidence>
<evidence type="ECO:0000313" key="2">
    <source>
        <dbReference type="Proteomes" id="UP000799424"/>
    </source>
</evidence>
<dbReference type="OrthoDB" id="3860121at2759"/>
<proteinExistence type="predicted"/>
<dbReference type="Proteomes" id="UP000799424">
    <property type="component" value="Unassembled WGS sequence"/>
</dbReference>
<keyword evidence="2" id="KW-1185">Reference proteome</keyword>
<dbReference type="AlphaFoldDB" id="A0A6A6ZRB6"/>
<accession>A0A6A6ZRB6</accession>
<protein>
    <submittedName>
        <fullName evidence="1">Uncharacterized protein</fullName>
    </submittedName>
</protein>
<name>A0A6A6ZRB6_9PLEO</name>
<sequence>MEPLTQRNDTLDIDPVPENIQAFRASLKAIDDDANKLKACVAMRDELLEQQTGLEWLFACAEGVIVAECLHYREKRRVWSRKRDVNADTQAEVDVKQWERFINIAKSGIKMKEECLAPLTKTSGY</sequence>
<dbReference type="EMBL" id="MU006232">
    <property type="protein sequence ID" value="KAF2823612.1"/>
    <property type="molecule type" value="Genomic_DNA"/>
</dbReference>